<accession>A0A7T2UPQ8</accession>
<protein>
    <submittedName>
        <fullName evidence="3">DUF2384 domain-containing protein</fullName>
    </submittedName>
</protein>
<dbReference type="Proteomes" id="UP000595101">
    <property type="component" value="Chromosome"/>
</dbReference>
<organism evidence="3 4">
    <name type="scientific">Aeromonas allosaccharophila</name>
    <dbReference type="NCBI Taxonomy" id="656"/>
    <lineage>
        <taxon>Bacteria</taxon>
        <taxon>Pseudomonadati</taxon>
        <taxon>Pseudomonadota</taxon>
        <taxon>Gammaproteobacteria</taxon>
        <taxon>Aeromonadales</taxon>
        <taxon>Aeromonadaceae</taxon>
        <taxon>Aeromonas</taxon>
    </lineage>
</organism>
<feature type="domain" description="Antitoxin Xre/MbcA/ParS-like toxin-binding" evidence="1">
    <location>
        <begin position="101"/>
        <end position="145"/>
    </location>
</feature>
<gene>
    <name evidence="3" type="ORF">I6G90_07710</name>
</gene>
<sequence>MMTHVEQSLPTSNLSVLESLGLPRNWLAAHQHIVSGVSPEIVVKLSKLLGSNTRTICQMIGISRDTLNRQIKRGNRLSTAQGDRVYWAALAVDAAISLHRGDTAKTMRWLTRSAWGLGGEKPADVITTPMGAQAVIDLVGRIRHGIPC</sequence>
<dbReference type="Pfam" id="PF09722">
    <property type="entry name" value="Xre_MbcA_ParS_C"/>
    <property type="match status" value="1"/>
</dbReference>
<dbReference type="KEGG" id="aall:I6G90_07710"/>
<feature type="domain" description="Antitoxin Xre-like helix-turn-helix" evidence="2">
    <location>
        <begin position="29"/>
        <end position="86"/>
    </location>
</feature>
<evidence type="ECO:0000259" key="1">
    <source>
        <dbReference type="Pfam" id="PF09722"/>
    </source>
</evidence>
<dbReference type="GO" id="GO:0003677">
    <property type="term" value="F:DNA binding"/>
    <property type="evidence" value="ECO:0007669"/>
    <property type="project" value="InterPro"/>
</dbReference>
<dbReference type="Pfam" id="PF20432">
    <property type="entry name" value="Xre-like-HTH"/>
    <property type="match status" value="1"/>
</dbReference>
<reference evidence="3 4" key="1">
    <citation type="submission" date="2020-12" db="EMBL/GenBank/DDBJ databases">
        <title>FDA dAtabase for Regulatory Grade micrObial Sequences (FDA-ARGOS): Supporting development and validation of Infectious Disease Dx tests.</title>
        <authorList>
            <person name="Sproer C."/>
            <person name="Gronow S."/>
            <person name="Severitt S."/>
            <person name="Schroder I."/>
            <person name="Tallon L."/>
            <person name="Sadzewicz L."/>
            <person name="Zhao X."/>
            <person name="Boylan J."/>
            <person name="Ott S."/>
            <person name="Bowen H."/>
            <person name="Vavikolanu K."/>
            <person name="Mehta A."/>
            <person name="Aluvathingal J."/>
            <person name="Nadendla S."/>
            <person name="Lowell S."/>
            <person name="Myers T."/>
            <person name="Yan Y."/>
            <person name="Sichtig H."/>
        </authorList>
    </citation>
    <scope>NUCLEOTIDE SEQUENCE [LARGE SCALE GENOMIC DNA]</scope>
    <source>
        <strain evidence="3 4">FDAARGOS_933</strain>
    </source>
</reference>
<dbReference type="InterPro" id="IPR024467">
    <property type="entry name" value="Xre/MbcA/ParS-like_toxin-bd"/>
</dbReference>
<evidence type="ECO:0000313" key="4">
    <source>
        <dbReference type="Proteomes" id="UP000595101"/>
    </source>
</evidence>
<dbReference type="AlphaFoldDB" id="A0A7T2UPQ8"/>
<dbReference type="NCBIfam" id="TIGR02293">
    <property type="entry name" value="TAS_TIGR02293"/>
    <property type="match status" value="1"/>
</dbReference>
<name>A0A7T2UPQ8_9GAMM</name>
<proteinExistence type="predicted"/>
<dbReference type="EMBL" id="CP065745">
    <property type="protein sequence ID" value="QPR56273.1"/>
    <property type="molecule type" value="Genomic_DNA"/>
</dbReference>
<dbReference type="InterPro" id="IPR046847">
    <property type="entry name" value="Xre-like_HTH"/>
</dbReference>
<evidence type="ECO:0000259" key="2">
    <source>
        <dbReference type="Pfam" id="PF20432"/>
    </source>
</evidence>
<dbReference type="InterPro" id="IPR011979">
    <property type="entry name" value="Antitox_Xre"/>
</dbReference>
<evidence type="ECO:0000313" key="3">
    <source>
        <dbReference type="EMBL" id="QPR56273.1"/>
    </source>
</evidence>